<dbReference type="Gene3D" id="2.60.40.10">
    <property type="entry name" value="Immunoglobulins"/>
    <property type="match status" value="1"/>
</dbReference>
<name>A0A0N5A258_PARTI</name>
<dbReference type="Pfam" id="PF00635">
    <property type="entry name" value="Motile_Sperm"/>
    <property type="match status" value="1"/>
</dbReference>
<dbReference type="STRING" id="131310.A0A0N5A258"/>
<dbReference type="InterPro" id="IPR008962">
    <property type="entry name" value="PapD-like_sf"/>
</dbReference>
<dbReference type="WBParaSite" id="PTRK_0001570200.1">
    <property type="protein sequence ID" value="PTRK_0001570200.1"/>
    <property type="gene ID" value="PTRK_0001570200"/>
</dbReference>
<evidence type="ECO:0000259" key="2">
    <source>
        <dbReference type="PROSITE" id="PS50202"/>
    </source>
</evidence>
<feature type="region of interest" description="Disordered" evidence="1">
    <location>
        <begin position="1"/>
        <end position="23"/>
    </location>
</feature>
<dbReference type="AlphaFoldDB" id="A0A0N5A258"/>
<reference evidence="4" key="1">
    <citation type="submission" date="2017-02" db="UniProtKB">
        <authorList>
            <consortium name="WormBaseParasite"/>
        </authorList>
    </citation>
    <scope>IDENTIFICATION</scope>
</reference>
<dbReference type="PROSITE" id="PS50202">
    <property type="entry name" value="MSP"/>
    <property type="match status" value="1"/>
</dbReference>
<keyword evidence="3" id="KW-1185">Reference proteome</keyword>
<dbReference type="SUPFAM" id="SSF49354">
    <property type="entry name" value="PapD-like"/>
    <property type="match status" value="1"/>
</dbReference>
<feature type="domain" description="MSP" evidence="2">
    <location>
        <begin position="1"/>
        <end position="109"/>
    </location>
</feature>
<organism evidence="3 4">
    <name type="scientific">Parastrongyloides trichosuri</name>
    <name type="common">Possum-specific nematode worm</name>
    <dbReference type="NCBI Taxonomy" id="131310"/>
    <lineage>
        <taxon>Eukaryota</taxon>
        <taxon>Metazoa</taxon>
        <taxon>Ecdysozoa</taxon>
        <taxon>Nematoda</taxon>
        <taxon>Chromadorea</taxon>
        <taxon>Rhabditida</taxon>
        <taxon>Tylenchina</taxon>
        <taxon>Panagrolaimomorpha</taxon>
        <taxon>Strongyloidoidea</taxon>
        <taxon>Strongyloididae</taxon>
        <taxon>Parastrongyloides</taxon>
    </lineage>
</organism>
<evidence type="ECO:0000313" key="3">
    <source>
        <dbReference type="Proteomes" id="UP000038045"/>
    </source>
</evidence>
<dbReference type="Proteomes" id="UP000038045">
    <property type="component" value="Unplaced"/>
</dbReference>
<evidence type="ECO:0000313" key="4">
    <source>
        <dbReference type="WBParaSite" id="PTRK_0001570200.1"/>
    </source>
</evidence>
<sequence length="109" mass="11303">MAALNVDPPGSEMPAAGGKTTHKVGNAGATRLAFKVKSSNNTHIRLKPVFGFVDPGAQTDLEITRLEGPPKEDKLVIQFKEAAADAADPAALFKEGPIAGEVIVPVSAK</sequence>
<accession>A0A0N5A258</accession>
<dbReference type="InterPro" id="IPR013783">
    <property type="entry name" value="Ig-like_fold"/>
</dbReference>
<evidence type="ECO:0000256" key="1">
    <source>
        <dbReference type="SAM" id="MobiDB-lite"/>
    </source>
</evidence>
<proteinExistence type="predicted"/>
<dbReference type="PANTHER" id="PTHR22947:SF7">
    <property type="entry name" value="MSP DOMAIN-CONTAINING PROTEIN-RELATED"/>
    <property type="match status" value="1"/>
</dbReference>
<dbReference type="InterPro" id="IPR051774">
    <property type="entry name" value="Sperm-specific_class_P"/>
</dbReference>
<protein>
    <submittedName>
        <fullName evidence="4">MSP domain-containing protein</fullName>
    </submittedName>
</protein>
<dbReference type="InterPro" id="IPR000535">
    <property type="entry name" value="MSP_dom"/>
</dbReference>
<dbReference type="PANTHER" id="PTHR22947">
    <property type="entry name" value="MAJOR SPERM PROTEIN"/>
    <property type="match status" value="1"/>
</dbReference>